<feature type="domain" description="FAS1" evidence="2">
    <location>
        <begin position="577"/>
        <end position="702"/>
    </location>
</feature>
<dbReference type="InterPro" id="IPR050904">
    <property type="entry name" value="Adhesion/Biosynth-related"/>
</dbReference>
<dbReference type="OrthoDB" id="286301at2759"/>
<protein>
    <recommendedName>
        <fullName evidence="2">FAS1 domain-containing protein</fullName>
    </recommendedName>
</protein>
<dbReference type="InterPro" id="IPR000782">
    <property type="entry name" value="FAS1_domain"/>
</dbReference>
<gene>
    <name evidence="3" type="ORF">OIDMADRAFT_179606</name>
</gene>
<dbReference type="InParanoid" id="A0A0C3CTK6"/>
<keyword evidence="1" id="KW-0472">Membrane</keyword>
<dbReference type="SUPFAM" id="SSF82153">
    <property type="entry name" value="FAS1 domain"/>
    <property type="match status" value="1"/>
</dbReference>
<evidence type="ECO:0000313" key="4">
    <source>
        <dbReference type="Proteomes" id="UP000054321"/>
    </source>
</evidence>
<reference evidence="4" key="2">
    <citation type="submission" date="2015-01" db="EMBL/GenBank/DDBJ databases">
        <title>Evolutionary Origins and Diversification of the Mycorrhizal Mutualists.</title>
        <authorList>
            <consortium name="DOE Joint Genome Institute"/>
            <consortium name="Mycorrhizal Genomics Consortium"/>
            <person name="Kohler A."/>
            <person name="Kuo A."/>
            <person name="Nagy L.G."/>
            <person name="Floudas D."/>
            <person name="Copeland A."/>
            <person name="Barry K.W."/>
            <person name="Cichocki N."/>
            <person name="Veneault-Fourrey C."/>
            <person name="LaButti K."/>
            <person name="Lindquist E.A."/>
            <person name="Lipzen A."/>
            <person name="Lundell T."/>
            <person name="Morin E."/>
            <person name="Murat C."/>
            <person name="Riley R."/>
            <person name="Ohm R."/>
            <person name="Sun H."/>
            <person name="Tunlid A."/>
            <person name="Henrissat B."/>
            <person name="Grigoriev I.V."/>
            <person name="Hibbett D.S."/>
            <person name="Martin F."/>
        </authorList>
    </citation>
    <scope>NUCLEOTIDE SEQUENCE [LARGE SCALE GENOMIC DNA]</scope>
    <source>
        <strain evidence="4">Zn</strain>
    </source>
</reference>
<dbReference type="Gene3D" id="2.30.180.10">
    <property type="entry name" value="FAS1 domain"/>
    <property type="match status" value="1"/>
</dbReference>
<dbReference type="PROSITE" id="PS50213">
    <property type="entry name" value="FAS1"/>
    <property type="match status" value="1"/>
</dbReference>
<dbReference type="GO" id="GO:0000329">
    <property type="term" value="C:fungal-type vacuole membrane"/>
    <property type="evidence" value="ECO:0007669"/>
    <property type="project" value="TreeGrafter"/>
</dbReference>
<dbReference type="InterPro" id="IPR036378">
    <property type="entry name" value="FAS1_dom_sf"/>
</dbReference>
<dbReference type="PANTHER" id="PTHR10900:SF77">
    <property type="entry name" value="FI19380P1"/>
    <property type="match status" value="1"/>
</dbReference>
<dbReference type="Pfam" id="PF02469">
    <property type="entry name" value="Fasciclin"/>
    <property type="match status" value="1"/>
</dbReference>
<keyword evidence="1" id="KW-0812">Transmembrane</keyword>
<keyword evidence="4" id="KW-1185">Reference proteome</keyword>
<dbReference type="Proteomes" id="UP000054321">
    <property type="component" value="Unassembled WGS sequence"/>
</dbReference>
<evidence type="ECO:0000259" key="2">
    <source>
        <dbReference type="PROSITE" id="PS50213"/>
    </source>
</evidence>
<proteinExistence type="predicted"/>
<accession>A0A0C3CTK6</accession>
<dbReference type="AlphaFoldDB" id="A0A0C3CTK6"/>
<keyword evidence="1" id="KW-1133">Transmembrane helix</keyword>
<dbReference type="GO" id="GO:0016236">
    <property type="term" value="P:macroautophagy"/>
    <property type="evidence" value="ECO:0007669"/>
    <property type="project" value="TreeGrafter"/>
</dbReference>
<evidence type="ECO:0000256" key="1">
    <source>
        <dbReference type="SAM" id="Phobius"/>
    </source>
</evidence>
<evidence type="ECO:0000313" key="3">
    <source>
        <dbReference type="EMBL" id="KIN02344.1"/>
    </source>
</evidence>
<dbReference type="SMART" id="SM00554">
    <property type="entry name" value="FAS1"/>
    <property type="match status" value="1"/>
</dbReference>
<feature type="transmembrane region" description="Helical" evidence="1">
    <location>
        <begin position="723"/>
        <end position="741"/>
    </location>
</feature>
<name>A0A0C3CTK6_OIDMZ</name>
<reference evidence="3 4" key="1">
    <citation type="submission" date="2014-04" db="EMBL/GenBank/DDBJ databases">
        <authorList>
            <consortium name="DOE Joint Genome Institute"/>
            <person name="Kuo A."/>
            <person name="Martino E."/>
            <person name="Perotto S."/>
            <person name="Kohler A."/>
            <person name="Nagy L.G."/>
            <person name="Floudas D."/>
            <person name="Copeland A."/>
            <person name="Barry K.W."/>
            <person name="Cichocki N."/>
            <person name="Veneault-Fourrey C."/>
            <person name="LaButti K."/>
            <person name="Lindquist E.A."/>
            <person name="Lipzen A."/>
            <person name="Lundell T."/>
            <person name="Morin E."/>
            <person name="Murat C."/>
            <person name="Sun H."/>
            <person name="Tunlid A."/>
            <person name="Henrissat B."/>
            <person name="Grigoriev I.V."/>
            <person name="Hibbett D.S."/>
            <person name="Martin F."/>
            <person name="Nordberg H.P."/>
            <person name="Cantor M.N."/>
            <person name="Hua S.X."/>
        </authorList>
    </citation>
    <scope>NUCLEOTIDE SEQUENCE [LARGE SCALE GENOMIC DNA]</scope>
    <source>
        <strain evidence="3 4">Zn</strain>
    </source>
</reference>
<dbReference type="EMBL" id="KN832875">
    <property type="protein sequence ID" value="KIN02344.1"/>
    <property type="molecule type" value="Genomic_DNA"/>
</dbReference>
<dbReference type="HOGENOM" id="CLU_374315_0_0_1"/>
<organism evidence="3 4">
    <name type="scientific">Oidiodendron maius (strain Zn)</name>
    <dbReference type="NCBI Taxonomy" id="913774"/>
    <lineage>
        <taxon>Eukaryota</taxon>
        <taxon>Fungi</taxon>
        <taxon>Dikarya</taxon>
        <taxon>Ascomycota</taxon>
        <taxon>Pezizomycotina</taxon>
        <taxon>Leotiomycetes</taxon>
        <taxon>Leotiomycetes incertae sedis</taxon>
        <taxon>Myxotrichaceae</taxon>
        <taxon>Oidiodendron</taxon>
    </lineage>
</organism>
<dbReference type="PANTHER" id="PTHR10900">
    <property type="entry name" value="PERIOSTIN-RELATED"/>
    <property type="match status" value="1"/>
</dbReference>
<dbReference type="STRING" id="913774.A0A0C3CTK6"/>
<sequence>MSYGGDHTSLAKKHLRGGMMERAGWNGAASRPRSVRLQICTSWPFSAPAITNSVVPSHQISENLLACHNQFHEINVEMELSGGGLVALLLLFFALSSVQATSLIQALQNAGASQFAAEIQANPAASAIYFSNRVQTVFAPTDGSTNSSTSKLRRRQSDPAALQRLLYHCTANINTLAAMSFGSGLAMMSNDNSPQLGGKSQEFVSTPVGKPGTNSCPSQQLVDRNSNDTDWPWWPWHTVYIPTSIYVTVPVTVYISVPVTEYVSVYITIEDTQTVYIKAPTTVLTTLLATVHETDFITFSTTQVTTVHDTNSVTISTTVVTTVHDTDSITISNIEVSTVHDTYSITISNLEVTTVHETGFVTLTTTDFITVPTTEVTTVLTTVEETSLVTVPTTDFSTVPTTEVITLEQTATITIPTTLLSTVPTTVVTTQISTFLSTVPTTIVTTQFSTIPTTVFTTQFSTVPTTVPTTIATTVSTDVPTTVLSTISTELSTTIFSTVHDTKLVTVSTEIPTTIVSTVTSKVPTTVSTVVTTRLLPTATPSLVKISSGLGNSVNVIQADIPYDGGIIHIIDDSFTLPESLTDTANVNGQTAFTGLASSYNLTNTLDNTPEITYFIPSNSAFAIQGATSSYPSIESLLLGHLIPSFAGYLPSLSDGSTYKSQAGSEFTVTIKGTDYYINNAKIILANVIVANGVAHVIDQVIQPLATQTAHPSSGSSLRDEPLRLMILGWSIVMFLLGFVLL</sequence>